<dbReference type="GO" id="GO:0004519">
    <property type="term" value="F:endonuclease activity"/>
    <property type="evidence" value="ECO:0007669"/>
    <property type="project" value="UniProtKB-KW"/>
</dbReference>
<reference evidence="2" key="1">
    <citation type="submission" date="2021-04" db="EMBL/GenBank/DDBJ databases">
        <authorList>
            <person name="Zhang D.-C."/>
        </authorList>
    </citation>
    <scope>NUCLEOTIDE SEQUENCE</scope>
    <source>
        <strain evidence="2">CGMCC 1.15697</strain>
    </source>
</reference>
<dbReference type="InterPro" id="IPR005135">
    <property type="entry name" value="Endo/exonuclease/phosphatase"/>
</dbReference>
<dbReference type="Pfam" id="PF03372">
    <property type="entry name" value="Exo_endo_phos"/>
    <property type="match status" value="1"/>
</dbReference>
<dbReference type="PANTHER" id="PTHR14859:SF15">
    <property type="entry name" value="ENDONUCLEASE_EXONUCLEASE_PHOSPHATASE DOMAIN-CONTAINING PROTEIN"/>
    <property type="match status" value="1"/>
</dbReference>
<sequence length="232" mass="25865">MTRIRLATYNVHKFIGADTKRNVPRILKVIEAIDADILAVQEFMPNKGGLNARDADQFAENAGYHVVSQPIRRVTGNYQANLLLSRLPAHRSDLVDLKHRRNEPRGAILAEFEIGAHSLTVIATHLGLTPRARAFQLDRLLALAPWRDGGYFALMGDLNAFIPWGPVDRRLRREFRDHARPASFPAGRPMMPLDRIAIHPGHAVEKVGVHDVDPAPFASDHLPVVADLNLPD</sequence>
<proteinExistence type="predicted"/>
<evidence type="ECO:0000313" key="3">
    <source>
        <dbReference type="Proteomes" id="UP000672602"/>
    </source>
</evidence>
<dbReference type="GO" id="GO:0016020">
    <property type="term" value="C:membrane"/>
    <property type="evidence" value="ECO:0007669"/>
    <property type="project" value="GOC"/>
</dbReference>
<evidence type="ECO:0000313" key="2">
    <source>
        <dbReference type="EMBL" id="MBP5856863.1"/>
    </source>
</evidence>
<organism evidence="2 3">
    <name type="scientific">Marivibrio halodurans</name>
    <dbReference type="NCBI Taxonomy" id="2039722"/>
    <lineage>
        <taxon>Bacteria</taxon>
        <taxon>Pseudomonadati</taxon>
        <taxon>Pseudomonadota</taxon>
        <taxon>Alphaproteobacteria</taxon>
        <taxon>Rhodospirillales</taxon>
        <taxon>Rhodospirillaceae</taxon>
        <taxon>Marivibrio</taxon>
    </lineage>
</organism>
<feature type="domain" description="Endonuclease/exonuclease/phosphatase" evidence="1">
    <location>
        <begin position="7"/>
        <end position="221"/>
    </location>
</feature>
<keyword evidence="2" id="KW-0540">Nuclease</keyword>
<name>A0A8J7SLH5_9PROT</name>
<dbReference type="InterPro" id="IPR051916">
    <property type="entry name" value="GPI-anchor_lipid_remodeler"/>
</dbReference>
<keyword evidence="3" id="KW-1185">Reference proteome</keyword>
<evidence type="ECO:0000259" key="1">
    <source>
        <dbReference type="Pfam" id="PF03372"/>
    </source>
</evidence>
<keyword evidence="2" id="KW-0255">Endonuclease</keyword>
<dbReference type="AlphaFoldDB" id="A0A8J7SLH5"/>
<keyword evidence="2" id="KW-0378">Hydrolase</keyword>
<comment type="caution">
    <text evidence="2">The sequence shown here is derived from an EMBL/GenBank/DDBJ whole genome shotgun (WGS) entry which is preliminary data.</text>
</comment>
<dbReference type="RefSeq" id="WP_210681448.1">
    <property type="nucleotide sequence ID" value="NZ_JAGMWN010000003.1"/>
</dbReference>
<dbReference type="Gene3D" id="3.60.10.10">
    <property type="entry name" value="Endonuclease/exonuclease/phosphatase"/>
    <property type="match status" value="1"/>
</dbReference>
<dbReference type="SUPFAM" id="SSF56219">
    <property type="entry name" value="DNase I-like"/>
    <property type="match status" value="1"/>
</dbReference>
<accession>A0A8J7SLH5</accession>
<dbReference type="PANTHER" id="PTHR14859">
    <property type="entry name" value="CALCOFLUOR WHITE HYPERSENSITIVE PROTEIN PRECURSOR"/>
    <property type="match status" value="1"/>
</dbReference>
<dbReference type="EMBL" id="JAGMWN010000003">
    <property type="protein sequence ID" value="MBP5856863.1"/>
    <property type="molecule type" value="Genomic_DNA"/>
</dbReference>
<dbReference type="InterPro" id="IPR036691">
    <property type="entry name" value="Endo/exonu/phosph_ase_sf"/>
</dbReference>
<gene>
    <name evidence="2" type="ORF">KAJ83_07580</name>
</gene>
<dbReference type="Proteomes" id="UP000672602">
    <property type="component" value="Unassembled WGS sequence"/>
</dbReference>
<protein>
    <submittedName>
        <fullName evidence="2">Endonuclease/exonuclease/phosphatase family protein</fullName>
    </submittedName>
</protein>
<dbReference type="GO" id="GO:0006506">
    <property type="term" value="P:GPI anchor biosynthetic process"/>
    <property type="evidence" value="ECO:0007669"/>
    <property type="project" value="TreeGrafter"/>
</dbReference>